<sequence length="105" mass="11979">MWSFACTAFELATGEVMFAPKTGQSFSEDEDHLALMMEILGKIPRKYKFSANDARELADFLIPILDFAPEKRPTAHQCLRHQWLNKSSESGVQKLDSEMSKLQIK</sequence>
<name>A0ACB9BUR8_9ASTR</name>
<protein>
    <submittedName>
        <fullName evidence="1">Uncharacterized protein</fullName>
    </submittedName>
</protein>
<gene>
    <name evidence="1" type="ORF">L1987_65522</name>
</gene>
<comment type="caution">
    <text evidence="1">The sequence shown here is derived from an EMBL/GenBank/DDBJ whole genome shotgun (WGS) entry which is preliminary data.</text>
</comment>
<dbReference type="Proteomes" id="UP001056120">
    <property type="component" value="Linkage Group LG22"/>
</dbReference>
<keyword evidence="2" id="KW-1185">Reference proteome</keyword>
<accession>A0ACB9BUR8</accession>
<proteinExistence type="predicted"/>
<evidence type="ECO:0000313" key="1">
    <source>
        <dbReference type="EMBL" id="KAI3725730.1"/>
    </source>
</evidence>
<reference evidence="2" key="1">
    <citation type="journal article" date="2022" name="Mol. Ecol. Resour.">
        <title>The genomes of chicory, endive, great burdock and yacon provide insights into Asteraceae palaeo-polyploidization history and plant inulin production.</title>
        <authorList>
            <person name="Fan W."/>
            <person name="Wang S."/>
            <person name="Wang H."/>
            <person name="Wang A."/>
            <person name="Jiang F."/>
            <person name="Liu H."/>
            <person name="Zhao H."/>
            <person name="Xu D."/>
            <person name="Zhang Y."/>
        </authorList>
    </citation>
    <scope>NUCLEOTIDE SEQUENCE [LARGE SCALE GENOMIC DNA]</scope>
    <source>
        <strain evidence="2">cv. Yunnan</strain>
    </source>
</reference>
<reference evidence="1 2" key="2">
    <citation type="journal article" date="2022" name="Mol. Ecol. Resour.">
        <title>The genomes of chicory, endive, great burdock and yacon provide insights into Asteraceae paleo-polyploidization history and plant inulin production.</title>
        <authorList>
            <person name="Fan W."/>
            <person name="Wang S."/>
            <person name="Wang H."/>
            <person name="Wang A."/>
            <person name="Jiang F."/>
            <person name="Liu H."/>
            <person name="Zhao H."/>
            <person name="Xu D."/>
            <person name="Zhang Y."/>
        </authorList>
    </citation>
    <scope>NUCLEOTIDE SEQUENCE [LARGE SCALE GENOMIC DNA]</scope>
    <source>
        <strain evidence="2">cv. Yunnan</strain>
        <tissue evidence="1">Leaves</tissue>
    </source>
</reference>
<organism evidence="1 2">
    <name type="scientific">Smallanthus sonchifolius</name>
    <dbReference type="NCBI Taxonomy" id="185202"/>
    <lineage>
        <taxon>Eukaryota</taxon>
        <taxon>Viridiplantae</taxon>
        <taxon>Streptophyta</taxon>
        <taxon>Embryophyta</taxon>
        <taxon>Tracheophyta</taxon>
        <taxon>Spermatophyta</taxon>
        <taxon>Magnoliopsida</taxon>
        <taxon>eudicotyledons</taxon>
        <taxon>Gunneridae</taxon>
        <taxon>Pentapetalae</taxon>
        <taxon>asterids</taxon>
        <taxon>campanulids</taxon>
        <taxon>Asterales</taxon>
        <taxon>Asteraceae</taxon>
        <taxon>Asteroideae</taxon>
        <taxon>Heliantheae alliance</taxon>
        <taxon>Millerieae</taxon>
        <taxon>Smallanthus</taxon>
    </lineage>
</organism>
<evidence type="ECO:0000313" key="2">
    <source>
        <dbReference type="Proteomes" id="UP001056120"/>
    </source>
</evidence>
<dbReference type="EMBL" id="CM042039">
    <property type="protein sequence ID" value="KAI3725730.1"/>
    <property type="molecule type" value="Genomic_DNA"/>
</dbReference>